<protein>
    <submittedName>
        <fullName evidence="9">Putative defective protein IntQ</fullName>
    </submittedName>
</protein>
<dbReference type="InterPro" id="IPR002104">
    <property type="entry name" value="Integrase_catalytic"/>
</dbReference>
<sequence>MPINKTGVKKDGKQQYRVRVNYTDREGKSNQVERIAYGLPEARELEAKLRDEYTSGDKSTLRMTVEELIKEYLKAKKNEVRATTFDKTRRNMERYIIPELGKVRLDRLGVQRLQEWKTLFSDKDLAFRSKQNIYKELSTLFNYAVRLEYMPKNPLKSIGNFKEVYFEKPAEKLNYYTAAEFLSFISAAKSAAEASGDWRYYVFFNVAFYTGMRKGEINALKWSDIDGDIIHVRRSIAQKLKGEDVETPPKNKSSYRDLQIPIPLKNILDEHKKRQSANAVNFSNNYRVCGGESCLRDSSIENFNQRFAKAAKLKHIRIHDFRHTHASLLVNEGINIQEIARRLGHSKIEITWNTYSHLYPREEERAVAILNKIA</sequence>
<evidence type="ECO:0000259" key="7">
    <source>
        <dbReference type="PROSITE" id="PS51898"/>
    </source>
</evidence>
<organism evidence="9">
    <name type="scientific">bioreactor metagenome</name>
    <dbReference type="NCBI Taxonomy" id="1076179"/>
    <lineage>
        <taxon>unclassified sequences</taxon>
        <taxon>metagenomes</taxon>
        <taxon>ecological metagenomes</taxon>
    </lineage>
</organism>
<keyword evidence="4" id="KW-0233">DNA recombination</keyword>
<dbReference type="PROSITE" id="PS51898">
    <property type="entry name" value="TYR_RECOMBINASE"/>
    <property type="match status" value="1"/>
</dbReference>
<dbReference type="InterPro" id="IPR013762">
    <property type="entry name" value="Integrase-like_cat_sf"/>
</dbReference>
<dbReference type="PROSITE" id="PS51900">
    <property type="entry name" value="CB"/>
    <property type="match status" value="1"/>
</dbReference>
<keyword evidence="5" id="KW-1179">Viral genome integration</keyword>
<dbReference type="GO" id="GO:0006310">
    <property type="term" value="P:DNA recombination"/>
    <property type="evidence" value="ECO:0007669"/>
    <property type="project" value="UniProtKB-KW"/>
</dbReference>
<dbReference type="InterPro" id="IPR044068">
    <property type="entry name" value="CB"/>
</dbReference>
<dbReference type="GO" id="GO:0075713">
    <property type="term" value="P:establishment of integrated proviral latency"/>
    <property type="evidence" value="ECO:0007669"/>
    <property type="project" value="UniProtKB-KW"/>
</dbReference>
<dbReference type="InterPro" id="IPR004107">
    <property type="entry name" value="Integrase_SAM-like_N"/>
</dbReference>
<evidence type="ECO:0000256" key="4">
    <source>
        <dbReference type="ARBA" id="ARBA00023172"/>
    </source>
</evidence>
<feature type="domain" description="Core-binding (CB)" evidence="8">
    <location>
        <begin position="63"/>
        <end position="145"/>
    </location>
</feature>
<dbReference type="PANTHER" id="PTHR30629:SF2">
    <property type="entry name" value="PROPHAGE INTEGRASE INTS-RELATED"/>
    <property type="match status" value="1"/>
</dbReference>
<dbReference type="PANTHER" id="PTHR30629">
    <property type="entry name" value="PROPHAGE INTEGRASE"/>
    <property type="match status" value="1"/>
</dbReference>
<evidence type="ECO:0000256" key="6">
    <source>
        <dbReference type="ARBA" id="ARBA00023296"/>
    </source>
</evidence>
<reference evidence="9" key="1">
    <citation type="submission" date="2019-08" db="EMBL/GenBank/DDBJ databases">
        <authorList>
            <person name="Kucharzyk K."/>
            <person name="Murdoch R.W."/>
            <person name="Higgins S."/>
            <person name="Loffler F."/>
        </authorList>
    </citation>
    <scope>NUCLEOTIDE SEQUENCE</scope>
</reference>
<evidence type="ECO:0000313" key="9">
    <source>
        <dbReference type="EMBL" id="MPM56777.1"/>
    </source>
</evidence>
<evidence type="ECO:0000259" key="8">
    <source>
        <dbReference type="PROSITE" id="PS51900"/>
    </source>
</evidence>
<dbReference type="CDD" id="cd01189">
    <property type="entry name" value="INT_ICEBs1_C_like"/>
    <property type="match status" value="1"/>
</dbReference>
<dbReference type="Gene3D" id="1.10.443.10">
    <property type="entry name" value="Intergrase catalytic core"/>
    <property type="match status" value="1"/>
</dbReference>
<dbReference type="InterPro" id="IPR050808">
    <property type="entry name" value="Phage_Integrase"/>
</dbReference>
<dbReference type="InterPro" id="IPR011010">
    <property type="entry name" value="DNA_brk_join_enz"/>
</dbReference>
<dbReference type="Gene3D" id="1.10.150.130">
    <property type="match status" value="1"/>
</dbReference>
<dbReference type="Pfam" id="PF00589">
    <property type="entry name" value="Phage_integrase"/>
    <property type="match status" value="1"/>
</dbReference>
<dbReference type="EMBL" id="VSSQ01015925">
    <property type="protein sequence ID" value="MPM56777.1"/>
    <property type="molecule type" value="Genomic_DNA"/>
</dbReference>
<evidence type="ECO:0000256" key="2">
    <source>
        <dbReference type="ARBA" id="ARBA00022908"/>
    </source>
</evidence>
<evidence type="ECO:0000256" key="3">
    <source>
        <dbReference type="ARBA" id="ARBA00023125"/>
    </source>
</evidence>
<dbReference type="GO" id="GO:0044826">
    <property type="term" value="P:viral genome integration into host DNA"/>
    <property type="evidence" value="ECO:0007669"/>
    <property type="project" value="UniProtKB-KW"/>
</dbReference>
<evidence type="ECO:0000256" key="5">
    <source>
        <dbReference type="ARBA" id="ARBA00023195"/>
    </source>
</evidence>
<keyword evidence="2" id="KW-0229">DNA integration</keyword>
<dbReference type="GO" id="GO:0003677">
    <property type="term" value="F:DNA binding"/>
    <property type="evidence" value="ECO:0007669"/>
    <property type="project" value="UniProtKB-KW"/>
</dbReference>
<dbReference type="InterPro" id="IPR010998">
    <property type="entry name" value="Integrase_recombinase_N"/>
</dbReference>
<dbReference type="AlphaFoldDB" id="A0A645AUK2"/>
<dbReference type="GO" id="GO:0015074">
    <property type="term" value="P:DNA integration"/>
    <property type="evidence" value="ECO:0007669"/>
    <property type="project" value="UniProtKB-KW"/>
</dbReference>
<dbReference type="SUPFAM" id="SSF56349">
    <property type="entry name" value="DNA breaking-rejoining enzymes"/>
    <property type="match status" value="1"/>
</dbReference>
<keyword evidence="3" id="KW-0238">DNA-binding</keyword>
<comment type="caution">
    <text evidence="9">The sequence shown here is derived from an EMBL/GenBank/DDBJ whole genome shotgun (WGS) entry which is preliminary data.</text>
</comment>
<dbReference type="Pfam" id="PF14659">
    <property type="entry name" value="Phage_int_SAM_3"/>
    <property type="match status" value="1"/>
</dbReference>
<gene>
    <name evidence="9" type="primary">intQ_2</name>
    <name evidence="9" type="ORF">SDC9_103592</name>
</gene>
<dbReference type="GO" id="GO:0046718">
    <property type="term" value="P:symbiont entry into host cell"/>
    <property type="evidence" value="ECO:0007669"/>
    <property type="project" value="UniProtKB-KW"/>
</dbReference>
<name>A0A645AUK2_9ZZZZ</name>
<keyword evidence="6" id="KW-1160">Virus entry into host cell</keyword>
<evidence type="ECO:0000256" key="1">
    <source>
        <dbReference type="ARBA" id="ARBA00008857"/>
    </source>
</evidence>
<accession>A0A645AUK2</accession>
<comment type="similarity">
    <text evidence="1">Belongs to the 'phage' integrase family.</text>
</comment>
<proteinExistence type="inferred from homology"/>
<feature type="domain" description="Tyr recombinase" evidence="7">
    <location>
        <begin position="171"/>
        <end position="369"/>
    </location>
</feature>